<sequence>MMVKFGFGEKWRGWMAECLSLAHVSILVNGSPTEEFRMERDLRQGDPLSPFLFLLVAQGLHCMIQKAVVEGLFEGINVGSRNLHISHLQFASDTVIMGKARMDHIRTVKGILRWFELISGLKVNLKKSSPYAFNPGDNWLSRAANFLKCKMGEIPFLYLEMPVGENSRRRMWLPVIENFYKKLASWKAQSLSFGGRLVLLKSVLSSLPLYYLSLFKIPTCVLKIIEKIQRDFLWGMSGEGERKICWVRWDWVCLAKEKGGLGVRDLRKCNLALLGKWWARFVDGSEGLWKKVLLGKHYGAGGEVGVGEIGRRRVSKIWEDIVSLGKEGSEMMGIVGNSFTWEVGDGNRVKFWKDVWLEGRNLGMDFPRLKNVATNVDIKVGEMREWCEGVWR</sequence>
<proteinExistence type="predicted"/>
<evidence type="ECO:0000313" key="2">
    <source>
        <dbReference type="EMBL" id="GKV36373.1"/>
    </source>
</evidence>
<dbReference type="EMBL" id="BPVZ01000116">
    <property type="protein sequence ID" value="GKV36373.1"/>
    <property type="molecule type" value="Genomic_DNA"/>
</dbReference>
<gene>
    <name evidence="2" type="ORF">SLEP1_g44514</name>
</gene>
<dbReference type="PANTHER" id="PTHR33116:SF78">
    <property type="entry name" value="OS12G0587133 PROTEIN"/>
    <property type="match status" value="1"/>
</dbReference>
<dbReference type="Pfam" id="PF00078">
    <property type="entry name" value="RVT_1"/>
    <property type="match status" value="1"/>
</dbReference>
<dbReference type="AlphaFoldDB" id="A0AAV5LGH1"/>
<accession>A0AAV5LGH1</accession>
<evidence type="ECO:0000313" key="3">
    <source>
        <dbReference type="Proteomes" id="UP001054252"/>
    </source>
</evidence>
<dbReference type="InterPro" id="IPR000477">
    <property type="entry name" value="RT_dom"/>
</dbReference>
<evidence type="ECO:0000259" key="1">
    <source>
        <dbReference type="PROSITE" id="PS50878"/>
    </source>
</evidence>
<organism evidence="2 3">
    <name type="scientific">Rubroshorea leprosula</name>
    <dbReference type="NCBI Taxonomy" id="152421"/>
    <lineage>
        <taxon>Eukaryota</taxon>
        <taxon>Viridiplantae</taxon>
        <taxon>Streptophyta</taxon>
        <taxon>Embryophyta</taxon>
        <taxon>Tracheophyta</taxon>
        <taxon>Spermatophyta</taxon>
        <taxon>Magnoliopsida</taxon>
        <taxon>eudicotyledons</taxon>
        <taxon>Gunneridae</taxon>
        <taxon>Pentapetalae</taxon>
        <taxon>rosids</taxon>
        <taxon>malvids</taxon>
        <taxon>Malvales</taxon>
        <taxon>Dipterocarpaceae</taxon>
        <taxon>Rubroshorea</taxon>
    </lineage>
</organism>
<dbReference type="Proteomes" id="UP001054252">
    <property type="component" value="Unassembled WGS sequence"/>
</dbReference>
<name>A0AAV5LGH1_9ROSI</name>
<keyword evidence="3" id="KW-1185">Reference proteome</keyword>
<reference evidence="2 3" key="1">
    <citation type="journal article" date="2021" name="Commun. Biol.">
        <title>The genome of Shorea leprosula (Dipterocarpaceae) highlights the ecological relevance of drought in aseasonal tropical rainforests.</title>
        <authorList>
            <person name="Ng K.K.S."/>
            <person name="Kobayashi M.J."/>
            <person name="Fawcett J.A."/>
            <person name="Hatakeyama M."/>
            <person name="Paape T."/>
            <person name="Ng C.H."/>
            <person name="Ang C.C."/>
            <person name="Tnah L.H."/>
            <person name="Lee C.T."/>
            <person name="Nishiyama T."/>
            <person name="Sese J."/>
            <person name="O'Brien M.J."/>
            <person name="Copetti D."/>
            <person name="Mohd Noor M.I."/>
            <person name="Ong R.C."/>
            <person name="Putra M."/>
            <person name="Sireger I.Z."/>
            <person name="Indrioko S."/>
            <person name="Kosugi Y."/>
            <person name="Izuno A."/>
            <person name="Isagi Y."/>
            <person name="Lee S.L."/>
            <person name="Shimizu K.K."/>
        </authorList>
    </citation>
    <scope>NUCLEOTIDE SEQUENCE [LARGE SCALE GENOMIC DNA]</scope>
    <source>
        <strain evidence="2">214</strain>
    </source>
</reference>
<dbReference type="PANTHER" id="PTHR33116">
    <property type="entry name" value="REVERSE TRANSCRIPTASE ZINC-BINDING DOMAIN-CONTAINING PROTEIN-RELATED-RELATED"/>
    <property type="match status" value="1"/>
</dbReference>
<dbReference type="PROSITE" id="PS50878">
    <property type="entry name" value="RT_POL"/>
    <property type="match status" value="1"/>
</dbReference>
<comment type="caution">
    <text evidence="2">The sequence shown here is derived from an EMBL/GenBank/DDBJ whole genome shotgun (WGS) entry which is preliminary data.</text>
</comment>
<feature type="domain" description="Reverse transcriptase" evidence="1">
    <location>
        <begin position="1"/>
        <end position="144"/>
    </location>
</feature>
<protein>
    <recommendedName>
        <fullName evidence="1">Reverse transcriptase domain-containing protein</fullName>
    </recommendedName>
</protein>